<evidence type="ECO:0000256" key="1">
    <source>
        <dbReference type="SAM" id="Phobius"/>
    </source>
</evidence>
<sequence>MAIFSIFVSWSQDKVARLAHIIILWAMLFEGGIFILPQSFLGLILISKLPPPI</sequence>
<evidence type="ECO:0000313" key="3">
    <source>
        <dbReference type="Proteomes" id="UP000070326"/>
    </source>
</evidence>
<dbReference type="EMBL" id="LSQZ01000037">
    <property type="protein sequence ID" value="KXI12901.1"/>
    <property type="molecule type" value="Genomic_DNA"/>
</dbReference>
<protein>
    <submittedName>
        <fullName evidence="2">Uncharacterized protein</fullName>
    </submittedName>
</protein>
<evidence type="ECO:0000313" key="2">
    <source>
        <dbReference type="EMBL" id="KXI12901.1"/>
    </source>
</evidence>
<comment type="caution">
    <text evidence="2">The sequence shown here is derived from an EMBL/GenBank/DDBJ whole genome shotgun (WGS) entry which is preliminary data.</text>
</comment>
<proteinExistence type="predicted"/>
<keyword evidence="1" id="KW-0472">Membrane</keyword>
<name>A0A135YU76_9FIRM</name>
<dbReference type="AlphaFoldDB" id="A0A135YU76"/>
<accession>A0A135YU76</accession>
<reference evidence="2 3" key="1">
    <citation type="submission" date="2016-02" db="EMBL/GenBank/DDBJ databases">
        <authorList>
            <person name="Wen L."/>
            <person name="He K."/>
            <person name="Yang H."/>
        </authorList>
    </citation>
    <scope>NUCLEOTIDE SEQUENCE [LARGE SCALE GENOMIC DNA]</scope>
    <source>
        <strain evidence="2 3">MJR8628A</strain>
    </source>
</reference>
<dbReference type="Proteomes" id="UP000070326">
    <property type="component" value="Unassembled WGS sequence"/>
</dbReference>
<feature type="transmembrane region" description="Helical" evidence="1">
    <location>
        <begin position="21"/>
        <end position="46"/>
    </location>
</feature>
<organism evidence="2 3">
    <name type="scientific">Peptostreptococcus anaerobius</name>
    <dbReference type="NCBI Taxonomy" id="1261"/>
    <lineage>
        <taxon>Bacteria</taxon>
        <taxon>Bacillati</taxon>
        <taxon>Bacillota</taxon>
        <taxon>Clostridia</taxon>
        <taxon>Peptostreptococcales</taxon>
        <taxon>Peptostreptococcaceae</taxon>
        <taxon>Peptostreptococcus</taxon>
    </lineage>
</organism>
<dbReference type="STRING" id="1261.HMPREF3195_00987"/>
<keyword evidence="1" id="KW-0812">Transmembrane</keyword>
<keyword evidence="1" id="KW-1133">Transmembrane helix</keyword>
<gene>
    <name evidence="2" type="ORF">HMPREF3195_00987</name>
</gene>